<proteinExistence type="predicted"/>
<dbReference type="InterPro" id="IPR036291">
    <property type="entry name" value="NAD(P)-bd_dom_sf"/>
</dbReference>
<dbReference type="InterPro" id="IPR016040">
    <property type="entry name" value="NAD(P)-bd_dom"/>
</dbReference>
<organism evidence="2 3">
    <name type="scientific">Fontibacillus phaseoli</name>
    <dbReference type="NCBI Taxonomy" id="1416533"/>
    <lineage>
        <taxon>Bacteria</taxon>
        <taxon>Bacillati</taxon>
        <taxon>Bacillota</taxon>
        <taxon>Bacilli</taxon>
        <taxon>Bacillales</taxon>
        <taxon>Paenibacillaceae</taxon>
        <taxon>Fontibacillus</taxon>
    </lineage>
</organism>
<dbReference type="Gene3D" id="3.90.25.10">
    <property type="entry name" value="UDP-galactose 4-epimerase, domain 1"/>
    <property type="match status" value="1"/>
</dbReference>
<dbReference type="EMBL" id="QPJW01000005">
    <property type="protein sequence ID" value="RCX19023.1"/>
    <property type="molecule type" value="Genomic_DNA"/>
</dbReference>
<sequence>MKTALITGVNGFAGRHLAQLLMSQRFKVYGTTRLTPTFFSENSIDELIVSDMGNKEECVQVLTTVKPDVIFHLAAQSNVKEAWEQPSDTFFSNTVKTMYLFEAVKQVSRNIRIISIGSSEEYGYSKQMEFPITENSMLNPTNPYGVSKMSAGLMAKQFFEGFGMDIIHVRPFNHIGPGQKKGFVVPDFAHQIVNIEKGRQKPVISVGNLSSLRDFTDVRDIVNGYRLIAEMGIKGQTYNLCSGKPTSIEDLLLAMISLSPSEITIEVNPDKLRPVDIPIYYGSNDKVINQTSWERGIDLNRSLEDILEEIRKEEWLEKL</sequence>
<protein>
    <submittedName>
        <fullName evidence="2">GDP-4-dehydro-6-deoxy-D-mannose reductase</fullName>
    </submittedName>
</protein>
<feature type="domain" description="NAD(P)-binding" evidence="1">
    <location>
        <begin position="5"/>
        <end position="304"/>
    </location>
</feature>
<name>A0A369BBW8_9BACL</name>
<reference evidence="2 3" key="1">
    <citation type="submission" date="2018-07" db="EMBL/GenBank/DDBJ databases">
        <title>Genomic Encyclopedia of Type Strains, Phase III (KMG-III): the genomes of soil and plant-associated and newly described type strains.</title>
        <authorList>
            <person name="Whitman W."/>
        </authorList>
    </citation>
    <scope>NUCLEOTIDE SEQUENCE [LARGE SCALE GENOMIC DNA]</scope>
    <source>
        <strain evidence="2 3">CECT 8333</strain>
    </source>
</reference>
<dbReference type="PANTHER" id="PTHR43000">
    <property type="entry name" value="DTDP-D-GLUCOSE 4,6-DEHYDRATASE-RELATED"/>
    <property type="match status" value="1"/>
</dbReference>
<accession>A0A369BBW8</accession>
<evidence type="ECO:0000313" key="3">
    <source>
        <dbReference type="Proteomes" id="UP000253090"/>
    </source>
</evidence>
<evidence type="ECO:0000313" key="2">
    <source>
        <dbReference type="EMBL" id="RCX19023.1"/>
    </source>
</evidence>
<comment type="caution">
    <text evidence="2">The sequence shown here is derived from an EMBL/GenBank/DDBJ whole genome shotgun (WGS) entry which is preliminary data.</text>
</comment>
<dbReference type="SUPFAM" id="SSF51735">
    <property type="entry name" value="NAD(P)-binding Rossmann-fold domains"/>
    <property type="match status" value="1"/>
</dbReference>
<keyword evidence="3" id="KW-1185">Reference proteome</keyword>
<dbReference type="Gene3D" id="3.40.50.720">
    <property type="entry name" value="NAD(P)-binding Rossmann-like Domain"/>
    <property type="match status" value="1"/>
</dbReference>
<dbReference type="RefSeq" id="WP_114497180.1">
    <property type="nucleotide sequence ID" value="NZ_QPJW01000005.1"/>
</dbReference>
<evidence type="ECO:0000259" key="1">
    <source>
        <dbReference type="Pfam" id="PF16363"/>
    </source>
</evidence>
<dbReference type="Pfam" id="PF16363">
    <property type="entry name" value="GDP_Man_Dehyd"/>
    <property type="match status" value="1"/>
</dbReference>
<dbReference type="OrthoDB" id="9779041at2"/>
<gene>
    <name evidence="2" type="ORF">DFP94_10539</name>
</gene>
<dbReference type="Proteomes" id="UP000253090">
    <property type="component" value="Unassembled WGS sequence"/>
</dbReference>
<dbReference type="AlphaFoldDB" id="A0A369BBW8"/>